<evidence type="ECO:0000259" key="8">
    <source>
        <dbReference type="Pfam" id="PF00749"/>
    </source>
</evidence>
<protein>
    <submittedName>
        <fullName evidence="9">Glutamyl-Q tRNA(Asp) synthetase</fullName>
        <ecNumber evidence="9">6.1.1.-</ecNumber>
    </submittedName>
</protein>
<keyword evidence="4" id="KW-0862">Zinc</keyword>
<name>A0A841QBP0_9PROT</name>
<keyword evidence="7" id="KW-0648">Protein biosynthesis</keyword>
<organism evidence="9 10">
    <name type="scientific">Acetobacter lovaniensis</name>
    <dbReference type="NCBI Taxonomy" id="104100"/>
    <lineage>
        <taxon>Bacteria</taxon>
        <taxon>Pseudomonadati</taxon>
        <taxon>Pseudomonadota</taxon>
        <taxon>Alphaproteobacteria</taxon>
        <taxon>Acetobacterales</taxon>
        <taxon>Acetobacteraceae</taxon>
        <taxon>Acetobacter</taxon>
    </lineage>
</organism>
<dbReference type="PANTHER" id="PTHR43311">
    <property type="entry name" value="GLUTAMATE--TRNA LIGASE"/>
    <property type="match status" value="1"/>
</dbReference>
<dbReference type="Gene3D" id="3.40.50.620">
    <property type="entry name" value="HUPs"/>
    <property type="match status" value="1"/>
</dbReference>
<feature type="domain" description="Glutamyl/glutaminyl-tRNA synthetase class Ib catalytic" evidence="8">
    <location>
        <begin position="202"/>
        <end position="307"/>
    </location>
</feature>
<dbReference type="PANTHER" id="PTHR43311:SF1">
    <property type="entry name" value="GLUTAMYL-Q TRNA(ASP) SYNTHETASE"/>
    <property type="match status" value="1"/>
</dbReference>
<keyword evidence="5 7" id="KW-0067">ATP-binding</keyword>
<dbReference type="InterPro" id="IPR014729">
    <property type="entry name" value="Rossmann-like_a/b/a_fold"/>
</dbReference>
<dbReference type="GO" id="GO:0006424">
    <property type="term" value="P:glutamyl-tRNA aminoacylation"/>
    <property type="evidence" value="ECO:0007669"/>
    <property type="project" value="TreeGrafter"/>
</dbReference>
<evidence type="ECO:0000256" key="3">
    <source>
        <dbReference type="ARBA" id="ARBA00022741"/>
    </source>
</evidence>
<keyword evidence="6 7" id="KW-0030">Aminoacyl-tRNA synthetase</keyword>
<keyword evidence="1 7" id="KW-0436">Ligase</keyword>
<dbReference type="EC" id="6.1.1.-" evidence="9"/>
<evidence type="ECO:0000256" key="1">
    <source>
        <dbReference type="ARBA" id="ARBA00022598"/>
    </source>
</evidence>
<accession>A0A841QBP0</accession>
<evidence type="ECO:0000256" key="6">
    <source>
        <dbReference type="ARBA" id="ARBA00023146"/>
    </source>
</evidence>
<dbReference type="GO" id="GO:0004818">
    <property type="term" value="F:glutamate-tRNA ligase activity"/>
    <property type="evidence" value="ECO:0007669"/>
    <property type="project" value="TreeGrafter"/>
</dbReference>
<reference evidence="9 10" key="1">
    <citation type="submission" date="2020-08" db="EMBL/GenBank/DDBJ databases">
        <title>Genomic Encyclopedia of Type Strains, Phase IV (KMG-IV): sequencing the most valuable type-strain genomes for metagenomic binning, comparative biology and taxonomic classification.</title>
        <authorList>
            <person name="Goeker M."/>
        </authorList>
    </citation>
    <scope>NUCLEOTIDE SEQUENCE [LARGE SCALE GENOMIC DNA]</scope>
    <source>
        <strain evidence="9 10">DSM 4491</strain>
    </source>
</reference>
<evidence type="ECO:0000313" key="9">
    <source>
        <dbReference type="EMBL" id="MBB6456199.1"/>
    </source>
</evidence>
<dbReference type="InterPro" id="IPR020058">
    <property type="entry name" value="Glu/Gln-tRNA-synth_Ib_cat-dom"/>
</dbReference>
<dbReference type="AlphaFoldDB" id="A0A841QBP0"/>
<evidence type="ECO:0000256" key="5">
    <source>
        <dbReference type="ARBA" id="ARBA00022840"/>
    </source>
</evidence>
<evidence type="ECO:0000313" key="10">
    <source>
        <dbReference type="Proteomes" id="UP000578000"/>
    </source>
</evidence>
<dbReference type="GO" id="GO:0005829">
    <property type="term" value="C:cytosol"/>
    <property type="evidence" value="ECO:0007669"/>
    <property type="project" value="TreeGrafter"/>
</dbReference>
<keyword evidence="2" id="KW-0479">Metal-binding</keyword>
<dbReference type="SUPFAM" id="SSF52374">
    <property type="entry name" value="Nucleotidylyl transferase"/>
    <property type="match status" value="1"/>
</dbReference>
<feature type="domain" description="Glutamyl/glutaminyl-tRNA synthetase class Ib catalytic" evidence="8">
    <location>
        <begin position="16"/>
        <end position="169"/>
    </location>
</feature>
<dbReference type="GO" id="GO:0005524">
    <property type="term" value="F:ATP binding"/>
    <property type="evidence" value="ECO:0007669"/>
    <property type="project" value="UniProtKB-KW"/>
</dbReference>
<dbReference type="Pfam" id="PF00749">
    <property type="entry name" value="tRNA-synt_1c"/>
    <property type="match status" value="2"/>
</dbReference>
<sequence length="335" mass="36621">MTIRLQYNDRCKTEWVTRFAPSPTGALHLGHVASALFGWTLAQPAGQWMVRMEDIDPQRCKPAFATAILEDLAWLGLVPDGPVLYQSTRMAVYRDVLDTLEHMGVLYPCFCTRSDIARESAAMFSAPHTAPDGSLLYPGRCRTLGTAERLRRMEAGQPYVLRLDMARAMARARDCAMSPVGRQEADGTGATGQGSARGVVVDAAWPLTYHDLSNGPVPCYPELFGDVVLARRDVPASYHLCVTCDDAAQGVTLVTRGEDLRPATSLHRLLQTLMGWPAPHYAFHPLLCDATGRRLAKRDGALSVRAMRQSGLSARQVRDKAVFAAASHGSTFLHG</sequence>
<keyword evidence="10" id="KW-1185">Reference proteome</keyword>
<dbReference type="InterPro" id="IPR000924">
    <property type="entry name" value="Glu/Gln-tRNA-synth"/>
</dbReference>
<dbReference type="PRINTS" id="PR00987">
    <property type="entry name" value="TRNASYNTHGLU"/>
</dbReference>
<gene>
    <name evidence="9" type="ORF">HNR55_000766</name>
</gene>
<proteinExistence type="inferred from homology"/>
<evidence type="ECO:0000256" key="7">
    <source>
        <dbReference type="RuleBase" id="RU363037"/>
    </source>
</evidence>
<comment type="similarity">
    <text evidence="7">Belongs to the class-I aminoacyl-tRNA synthetase family.</text>
</comment>
<evidence type="ECO:0000256" key="4">
    <source>
        <dbReference type="ARBA" id="ARBA00022833"/>
    </source>
</evidence>
<dbReference type="Proteomes" id="UP000578000">
    <property type="component" value="Unassembled WGS sequence"/>
</dbReference>
<comment type="caution">
    <text evidence="9">The sequence shown here is derived from an EMBL/GenBank/DDBJ whole genome shotgun (WGS) entry which is preliminary data.</text>
</comment>
<keyword evidence="3 7" id="KW-0547">Nucleotide-binding</keyword>
<dbReference type="NCBIfam" id="NF004315">
    <property type="entry name" value="PRK05710.1-4"/>
    <property type="match status" value="1"/>
</dbReference>
<evidence type="ECO:0000256" key="2">
    <source>
        <dbReference type="ARBA" id="ARBA00022723"/>
    </source>
</evidence>
<dbReference type="RefSeq" id="WP_166111587.1">
    <property type="nucleotide sequence ID" value="NZ_BAABDB010000005.1"/>
</dbReference>
<dbReference type="PROSITE" id="PS00178">
    <property type="entry name" value="AA_TRNA_LIGASE_I"/>
    <property type="match status" value="1"/>
</dbReference>
<dbReference type="EMBL" id="JACHIE010000002">
    <property type="protein sequence ID" value="MBB6456199.1"/>
    <property type="molecule type" value="Genomic_DNA"/>
</dbReference>
<dbReference type="InterPro" id="IPR049940">
    <property type="entry name" value="GluQ/Sye"/>
</dbReference>
<dbReference type="InterPro" id="IPR001412">
    <property type="entry name" value="aa-tRNA-synth_I_CS"/>
</dbReference>